<protein>
    <recommendedName>
        <fullName evidence="6">Heterokaryon incompatibility domain-containing protein</fullName>
    </recommendedName>
</protein>
<dbReference type="PANTHER" id="PTHR24148">
    <property type="entry name" value="ANKYRIN REPEAT DOMAIN-CONTAINING PROTEIN 39 HOMOLOG-RELATED"/>
    <property type="match status" value="1"/>
</dbReference>
<dbReference type="OrthoDB" id="245563at2759"/>
<evidence type="ECO:0000256" key="1">
    <source>
        <dbReference type="ARBA" id="ARBA00006336"/>
    </source>
</evidence>
<dbReference type="Proteomes" id="UP000481858">
    <property type="component" value="Unassembled WGS sequence"/>
</dbReference>
<dbReference type="PANTHER" id="PTHR24148:SF64">
    <property type="entry name" value="HETEROKARYON INCOMPATIBILITY DOMAIN-CONTAINING PROTEIN"/>
    <property type="match status" value="1"/>
</dbReference>
<dbReference type="InterPro" id="IPR052895">
    <property type="entry name" value="HetReg/Transcr_Mod"/>
</dbReference>
<dbReference type="InterPro" id="IPR000868">
    <property type="entry name" value="Isochorismatase-like_dom"/>
</dbReference>
<dbReference type="AlphaFoldDB" id="A0A7C8MML4"/>
<dbReference type="EMBL" id="WUBL01000097">
    <property type="protein sequence ID" value="KAF2966128.1"/>
    <property type="molecule type" value="Genomic_DNA"/>
</dbReference>
<evidence type="ECO:0000259" key="2">
    <source>
        <dbReference type="Pfam" id="PF00857"/>
    </source>
</evidence>
<proteinExistence type="inferred from homology"/>
<gene>
    <name evidence="4" type="ORF">GQX73_g7454</name>
</gene>
<dbReference type="InterPro" id="IPR036380">
    <property type="entry name" value="Isochorismatase-like_sf"/>
</dbReference>
<evidence type="ECO:0000259" key="3">
    <source>
        <dbReference type="Pfam" id="PF06985"/>
    </source>
</evidence>
<dbReference type="Gene3D" id="3.40.50.850">
    <property type="entry name" value="Isochorismatase-like"/>
    <property type="match status" value="1"/>
</dbReference>
<comment type="similarity">
    <text evidence="1">Belongs to the isochorismatase family.</text>
</comment>
<dbReference type="InParanoid" id="A0A7C8MML4"/>
<dbReference type="Pfam" id="PF00857">
    <property type="entry name" value="Isochorismatase"/>
    <property type="match status" value="1"/>
</dbReference>
<comment type="caution">
    <text evidence="4">The sequence shown here is derived from an EMBL/GenBank/DDBJ whole genome shotgun (WGS) entry which is preliminary data.</text>
</comment>
<reference evidence="4 5" key="1">
    <citation type="submission" date="2019-12" db="EMBL/GenBank/DDBJ databases">
        <title>Draft genome sequence of the ascomycete Xylaria multiplex DSM 110363.</title>
        <authorList>
            <person name="Buettner E."/>
            <person name="Kellner H."/>
        </authorList>
    </citation>
    <scope>NUCLEOTIDE SEQUENCE [LARGE SCALE GENOMIC DNA]</scope>
    <source>
        <strain evidence="4 5">DSM 110363</strain>
    </source>
</reference>
<feature type="domain" description="Heterokaryon incompatibility" evidence="3">
    <location>
        <begin position="16"/>
        <end position="167"/>
    </location>
</feature>
<dbReference type="SUPFAM" id="SSF52499">
    <property type="entry name" value="Isochorismatase-like hydrolases"/>
    <property type="match status" value="1"/>
</dbReference>
<organism evidence="4 5">
    <name type="scientific">Xylaria multiplex</name>
    <dbReference type="NCBI Taxonomy" id="323545"/>
    <lineage>
        <taxon>Eukaryota</taxon>
        <taxon>Fungi</taxon>
        <taxon>Dikarya</taxon>
        <taxon>Ascomycota</taxon>
        <taxon>Pezizomycotina</taxon>
        <taxon>Sordariomycetes</taxon>
        <taxon>Xylariomycetidae</taxon>
        <taxon>Xylariales</taxon>
        <taxon>Xylariaceae</taxon>
        <taxon>Xylaria</taxon>
    </lineage>
</organism>
<dbReference type="Pfam" id="PF06985">
    <property type="entry name" value="HET"/>
    <property type="match status" value="1"/>
</dbReference>
<evidence type="ECO:0000313" key="5">
    <source>
        <dbReference type="Proteomes" id="UP000481858"/>
    </source>
</evidence>
<dbReference type="InterPro" id="IPR010730">
    <property type="entry name" value="HET"/>
</dbReference>
<keyword evidence="5" id="KW-1185">Reference proteome</keyword>
<name>A0A7C8MML4_9PEZI</name>
<sequence>MKFGLETFNINNCPEYATLSYCWGEQSPPSTIVANDQHFIVSPNLADALHHVWPYLHSQTGESKFFLWVDQICINQNDEEERADQVQLMRELYSSSSFTIAWLGSPDDSSNIALELLTRERGVYSAPGRGIQLHPHKEQRKEYYEKRALLRKLDDRPYWKRMWIMQEFILPPKLLILCGPTGVWWDDMRRSHGMNNEFCIHMAPLFKRRYMMHSEGIKFQFVRLLNIAKYRACTRPFDRIFALLGLAMPDDLRGLQVDYNMPTQTLYRNVVRLLERVVKSEKAWVRLTQDLAEALDLQPSERALTPPSLEMAFTYERGEQGVGMAESAKSFRQTVGVPPSTASTSDSTLVIIDAQNEYAIGLLKTENIESTRAANATLLEKYRAANAPIVHVVHKTPDGAPVFTPGTTLAAEFDELQPRDSESVVVKQAPGSFTGTQLQEILEKTGRKKVVLTGYMAHVCVSTTARQAAEKGWDVIIPKDAVGDRHIPGVDAAELVRVALSEIADAFGTIIESKEIS</sequence>
<evidence type="ECO:0000313" key="4">
    <source>
        <dbReference type="EMBL" id="KAF2966128.1"/>
    </source>
</evidence>
<evidence type="ECO:0008006" key="6">
    <source>
        <dbReference type="Google" id="ProtNLM"/>
    </source>
</evidence>
<feature type="domain" description="Isochorismatase-like" evidence="2">
    <location>
        <begin position="348"/>
        <end position="514"/>
    </location>
</feature>
<accession>A0A7C8MML4</accession>